<keyword evidence="6" id="KW-0627">Porphyrin biosynthesis</keyword>
<evidence type="ECO:0000256" key="5">
    <source>
        <dbReference type="ARBA" id="ARBA00022691"/>
    </source>
</evidence>
<accession>A0A1W1ZNZ4</accession>
<dbReference type="InterPro" id="IPR000878">
    <property type="entry name" value="4pyrrol_Mease"/>
</dbReference>
<dbReference type="NCBIfam" id="NF004790">
    <property type="entry name" value="PRK06136.1"/>
    <property type="match status" value="1"/>
</dbReference>
<evidence type="ECO:0000256" key="3">
    <source>
        <dbReference type="ARBA" id="ARBA00022603"/>
    </source>
</evidence>
<evidence type="ECO:0000256" key="1">
    <source>
        <dbReference type="ARBA" id="ARBA00005879"/>
    </source>
</evidence>
<dbReference type="OrthoDB" id="9815856at2"/>
<reference evidence="9 10" key="1">
    <citation type="submission" date="2017-04" db="EMBL/GenBank/DDBJ databases">
        <authorList>
            <person name="Afonso C.L."/>
            <person name="Miller P.J."/>
            <person name="Scott M.A."/>
            <person name="Spackman E."/>
            <person name="Goraichik I."/>
            <person name="Dimitrov K.M."/>
            <person name="Suarez D.L."/>
            <person name="Swayne D.E."/>
        </authorList>
    </citation>
    <scope>NUCLEOTIDE SEQUENCE [LARGE SCALE GENOMIC DNA]</scope>
    <source>
        <strain evidence="9 10">VK13</strain>
    </source>
</reference>
<dbReference type="UniPathway" id="UPA00262">
    <property type="reaction ID" value="UER00211"/>
</dbReference>
<dbReference type="InterPro" id="IPR014777">
    <property type="entry name" value="4pyrrole_Mease_sub1"/>
</dbReference>
<dbReference type="Gene3D" id="3.30.950.10">
    <property type="entry name" value="Methyltransferase, Cobalt-precorrin-4 Transmethylase, Domain 2"/>
    <property type="match status" value="1"/>
</dbReference>
<keyword evidence="3 9" id="KW-0489">Methyltransferase</keyword>
<dbReference type="EMBL" id="FWXJ01000006">
    <property type="protein sequence ID" value="SMC49973.1"/>
    <property type="molecule type" value="Genomic_DNA"/>
</dbReference>
<evidence type="ECO:0000256" key="6">
    <source>
        <dbReference type="ARBA" id="ARBA00023244"/>
    </source>
</evidence>
<evidence type="ECO:0000256" key="2">
    <source>
        <dbReference type="ARBA" id="ARBA00012162"/>
    </source>
</evidence>
<dbReference type="PANTHER" id="PTHR45790:SF3">
    <property type="entry name" value="S-ADENOSYL-L-METHIONINE-DEPENDENT UROPORPHYRINOGEN III METHYLTRANSFERASE, CHLOROPLASTIC"/>
    <property type="match status" value="1"/>
</dbReference>
<dbReference type="Pfam" id="PF00590">
    <property type="entry name" value="TP_methylase"/>
    <property type="match status" value="1"/>
</dbReference>
<dbReference type="AlphaFoldDB" id="A0A1W1ZNZ4"/>
<dbReference type="InterPro" id="IPR050161">
    <property type="entry name" value="Siro_Cobalamin_biosynth"/>
</dbReference>
<sequence length="281" mass="29550">MSVDDKSSPSSKVQPLGKVYLIGAGPGAADLITVRGARILAKADIVFHDALVDPSMLELCPQAQLVPVGKRCGKLSTAQNFISKRLVDASEQFKVIVRLKGGDPMIFGRADEEISALRKYAVPFEIIPGITSALAAAASLEQSLTLRGVSRSVAFVTLAKAKTEEAATLVNSAPINLADTMVYYMGKKDTALIASGLIDAGKSADTPAAIIESISTPQERIFRTTLVALANHAALPWLSENAPAVLVIGEALRNHSTNLFDGESQDGLQNQIALADGTRGA</sequence>
<dbReference type="CDD" id="cd11642">
    <property type="entry name" value="SUMT"/>
    <property type="match status" value="1"/>
</dbReference>
<feature type="domain" description="Tetrapyrrole methylase" evidence="8">
    <location>
        <begin position="18"/>
        <end position="228"/>
    </location>
</feature>
<dbReference type="RefSeq" id="WP_084283380.1">
    <property type="nucleotide sequence ID" value="NZ_FWXJ01000006.1"/>
</dbReference>
<dbReference type="SUPFAM" id="SSF53790">
    <property type="entry name" value="Tetrapyrrole methylase"/>
    <property type="match status" value="1"/>
</dbReference>
<dbReference type="PROSITE" id="PS00839">
    <property type="entry name" value="SUMT_1"/>
    <property type="match status" value="1"/>
</dbReference>
<organism evidence="9 10">
    <name type="scientific">Polynucleobacter kasalickyi</name>
    <dbReference type="NCBI Taxonomy" id="1938817"/>
    <lineage>
        <taxon>Bacteria</taxon>
        <taxon>Pseudomonadati</taxon>
        <taxon>Pseudomonadota</taxon>
        <taxon>Betaproteobacteria</taxon>
        <taxon>Burkholderiales</taxon>
        <taxon>Burkholderiaceae</taxon>
        <taxon>Polynucleobacter</taxon>
    </lineage>
</organism>
<keyword evidence="5" id="KW-0949">S-adenosyl-L-methionine</keyword>
<comment type="pathway">
    <text evidence="7">Porphyrin-containing compound metabolism; siroheme biosynthesis; precorrin-2 from uroporphyrinogen III: step 1/1.</text>
</comment>
<keyword evidence="10" id="KW-1185">Reference proteome</keyword>
<gene>
    <name evidence="9" type="ORF">SAMN06296008_10639</name>
</gene>
<evidence type="ECO:0000313" key="10">
    <source>
        <dbReference type="Proteomes" id="UP000192708"/>
    </source>
</evidence>
<dbReference type="GO" id="GO:0019354">
    <property type="term" value="P:siroheme biosynthetic process"/>
    <property type="evidence" value="ECO:0007669"/>
    <property type="project" value="UniProtKB-UniPathway"/>
</dbReference>
<dbReference type="Gene3D" id="3.40.1010.10">
    <property type="entry name" value="Cobalt-precorrin-4 Transmethylase, Domain 1"/>
    <property type="match status" value="1"/>
</dbReference>
<dbReference type="InterPro" id="IPR006366">
    <property type="entry name" value="CobA/CysG_C"/>
</dbReference>
<evidence type="ECO:0000259" key="8">
    <source>
        <dbReference type="Pfam" id="PF00590"/>
    </source>
</evidence>
<dbReference type="EC" id="2.1.1.107" evidence="2"/>
<dbReference type="FunFam" id="3.40.1010.10:FF:000001">
    <property type="entry name" value="Siroheme synthase"/>
    <property type="match status" value="1"/>
</dbReference>
<dbReference type="NCBIfam" id="TIGR01469">
    <property type="entry name" value="cobA_cysG_Cterm"/>
    <property type="match status" value="1"/>
</dbReference>
<evidence type="ECO:0000256" key="4">
    <source>
        <dbReference type="ARBA" id="ARBA00022679"/>
    </source>
</evidence>
<dbReference type="Proteomes" id="UP000192708">
    <property type="component" value="Unassembled WGS sequence"/>
</dbReference>
<evidence type="ECO:0000256" key="7">
    <source>
        <dbReference type="ARBA" id="ARBA00025705"/>
    </source>
</evidence>
<name>A0A1W1ZNZ4_9BURK</name>
<dbReference type="GO" id="GO:0004851">
    <property type="term" value="F:uroporphyrin-III C-methyltransferase activity"/>
    <property type="evidence" value="ECO:0007669"/>
    <property type="project" value="UniProtKB-EC"/>
</dbReference>
<dbReference type="InterPro" id="IPR035996">
    <property type="entry name" value="4pyrrol_Methylase_sf"/>
</dbReference>
<proteinExistence type="inferred from homology"/>
<evidence type="ECO:0000313" key="9">
    <source>
        <dbReference type="EMBL" id="SMC49973.1"/>
    </source>
</evidence>
<keyword evidence="4 9" id="KW-0808">Transferase</keyword>
<protein>
    <recommendedName>
        <fullName evidence="2">uroporphyrinogen-III C-methyltransferase</fullName>
        <ecNumber evidence="2">2.1.1.107</ecNumber>
    </recommendedName>
</protein>
<dbReference type="InterPro" id="IPR014776">
    <property type="entry name" value="4pyrrole_Mease_sub2"/>
</dbReference>
<dbReference type="STRING" id="1938817.SAMN06296008_10639"/>
<comment type="similarity">
    <text evidence="1">Belongs to the precorrin methyltransferase family.</text>
</comment>
<dbReference type="GO" id="GO:0032259">
    <property type="term" value="P:methylation"/>
    <property type="evidence" value="ECO:0007669"/>
    <property type="project" value="UniProtKB-KW"/>
</dbReference>
<dbReference type="PANTHER" id="PTHR45790">
    <property type="entry name" value="SIROHEME SYNTHASE-RELATED"/>
    <property type="match status" value="1"/>
</dbReference>
<dbReference type="InterPro" id="IPR003043">
    <property type="entry name" value="Uropor_MeTrfase_CS"/>
</dbReference>